<dbReference type="Pfam" id="PF14226">
    <property type="entry name" value="DIOX_N"/>
    <property type="match status" value="1"/>
</dbReference>
<dbReference type="InterPro" id="IPR018163">
    <property type="entry name" value="Thr/Ala-tRNA-synth_IIc_edit"/>
</dbReference>
<comment type="catalytic activity">
    <reaction evidence="19">
        <text>L-homoarginine + 2-oxoglutarate + O2 = 6-hydroxy-L-homoarginine + succinate + CO2</text>
        <dbReference type="Rhea" id="RHEA:79839"/>
        <dbReference type="ChEBI" id="CHEBI:15379"/>
        <dbReference type="ChEBI" id="CHEBI:16526"/>
        <dbReference type="ChEBI" id="CHEBI:16810"/>
        <dbReference type="ChEBI" id="CHEBI:30031"/>
        <dbReference type="ChEBI" id="CHEBI:143006"/>
        <dbReference type="ChEBI" id="CHEBI:231270"/>
    </reaction>
</comment>
<dbReference type="Pfam" id="PF07973">
    <property type="entry name" value="tRNA_SAD"/>
    <property type="match status" value="1"/>
</dbReference>
<dbReference type="GO" id="GO:0005829">
    <property type="term" value="C:cytosol"/>
    <property type="evidence" value="ECO:0007669"/>
    <property type="project" value="UniProtKB-SubCell"/>
</dbReference>
<feature type="domain" description="Fe2OG dioxygenase" evidence="22">
    <location>
        <begin position="526"/>
        <end position="634"/>
    </location>
</feature>
<evidence type="ECO:0000256" key="20">
    <source>
        <dbReference type="SAM" id="MobiDB-lite"/>
    </source>
</evidence>
<dbReference type="PRINTS" id="PR00682">
    <property type="entry name" value="IPNSYNTHASE"/>
</dbReference>
<keyword evidence="11" id="KW-0862">Zinc</keyword>
<dbReference type="FunFam" id="2.60.120.330:FF:000024">
    <property type="entry name" value="Probable 2-oxoglutarate-dependent dioxygenase At3g49630"/>
    <property type="match status" value="1"/>
</dbReference>
<dbReference type="GO" id="GO:0000049">
    <property type="term" value="F:tRNA binding"/>
    <property type="evidence" value="ECO:0007669"/>
    <property type="project" value="UniProtKB-KW"/>
</dbReference>
<evidence type="ECO:0000256" key="8">
    <source>
        <dbReference type="ARBA" id="ARBA00022598"/>
    </source>
</evidence>
<dbReference type="InterPro" id="IPR005123">
    <property type="entry name" value="Oxoglu/Fe-dep_dioxygenase_dom"/>
</dbReference>
<dbReference type="FunFam" id="3.30.980.10:FF:000004">
    <property type="entry name" value="Alanine--tRNA ligase, cytoplasmic"/>
    <property type="match status" value="1"/>
</dbReference>
<dbReference type="InterPro" id="IPR009000">
    <property type="entry name" value="Transl_B-barrel_sf"/>
</dbReference>
<evidence type="ECO:0000256" key="15">
    <source>
        <dbReference type="ARBA" id="ARBA00022964"/>
    </source>
</evidence>
<dbReference type="InterPro" id="IPR027443">
    <property type="entry name" value="IPNS-like_sf"/>
</dbReference>
<keyword evidence="10" id="KW-0547">Nucleotide-binding</keyword>
<gene>
    <name evidence="23" type="ORF">TEA_001643</name>
</gene>
<organism evidence="23 24">
    <name type="scientific">Camellia sinensis var. sinensis</name>
    <name type="common">China tea</name>
    <dbReference type="NCBI Taxonomy" id="542762"/>
    <lineage>
        <taxon>Eukaryota</taxon>
        <taxon>Viridiplantae</taxon>
        <taxon>Streptophyta</taxon>
        <taxon>Embryophyta</taxon>
        <taxon>Tracheophyta</taxon>
        <taxon>Spermatophyta</taxon>
        <taxon>Magnoliopsida</taxon>
        <taxon>eudicotyledons</taxon>
        <taxon>Gunneridae</taxon>
        <taxon>Pentapetalae</taxon>
        <taxon>asterids</taxon>
        <taxon>Ericales</taxon>
        <taxon>Theaceae</taxon>
        <taxon>Camellia</taxon>
    </lineage>
</organism>
<keyword evidence="14" id="KW-0648">Protein biosynthesis</keyword>
<evidence type="ECO:0000256" key="9">
    <source>
        <dbReference type="ARBA" id="ARBA00022723"/>
    </source>
</evidence>
<dbReference type="GO" id="GO:0006419">
    <property type="term" value="P:alanyl-tRNA aminoacylation"/>
    <property type="evidence" value="ECO:0007669"/>
    <property type="project" value="InterPro"/>
</dbReference>
<dbReference type="Gene3D" id="3.30.54.20">
    <property type="match status" value="1"/>
</dbReference>
<dbReference type="InterPro" id="IPR018165">
    <property type="entry name" value="Ala-tRNA-synth_IIc_core"/>
</dbReference>
<keyword evidence="9" id="KW-0479">Metal-binding</keyword>
<dbReference type="Gene3D" id="3.30.980.10">
    <property type="entry name" value="Threonyl-trna Synthetase, Chain A, domain 2"/>
    <property type="match status" value="1"/>
</dbReference>
<dbReference type="Proteomes" id="UP000306102">
    <property type="component" value="Unassembled WGS sequence"/>
</dbReference>
<dbReference type="InterPro" id="IPR044861">
    <property type="entry name" value="IPNS-like_FE2OG_OXY"/>
</dbReference>
<evidence type="ECO:0000256" key="3">
    <source>
        <dbReference type="ARBA" id="ARBA00008056"/>
    </source>
</evidence>
<keyword evidence="16" id="KW-0560">Oxidoreductase</keyword>
<evidence type="ECO:0000259" key="21">
    <source>
        <dbReference type="PROSITE" id="PS50860"/>
    </source>
</evidence>
<dbReference type="PANTHER" id="PTHR11777:SF9">
    <property type="entry name" value="ALANINE--TRNA LIGASE, CYTOPLASMIC"/>
    <property type="match status" value="1"/>
</dbReference>
<dbReference type="GO" id="GO:0016706">
    <property type="term" value="F:2-oxoglutarate-dependent dioxygenase activity"/>
    <property type="evidence" value="ECO:0007669"/>
    <property type="project" value="UniProtKB-ARBA"/>
</dbReference>
<keyword evidence="8" id="KW-0436">Ligase</keyword>
<dbReference type="GO" id="GO:0005524">
    <property type="term" value="F:ATP binding"/>
    <property type="evidence" value="ECO:0007669"/>
    <property type="project" value="UniProtKB-KW"/>
</dbReference>
<dbReference type="AlphaFoldDB" id="A0A4S4EN74"/>
<dbReference type="PROSITE" id="PS50860">
    <property type="entry name" value="AA_TRNA_LIGASE_II_ALA"/>
    <property type="match status" value="1"/>
</dbReference>
<evidence type="ECO:0000256" key="16">
    <source>
        <dbReference type="ARBA" id="ARBA00023002"/>
    </source>
</evidence>
<accession>A0A4S4EN74</accession>
<dbReference type="SUPFAM" id="SSF55186">
    <property type="entry name" value="ThrRS/AlaRS common domain"/>
    <property type="match status" value="1"/>
</dbReference>
<keyword evidence="15" id="KW-0223">Dioxygenase</keyword>
<evidence type="ECO:0000256" key="13">
    <source>
        <dbReference type="ARBA" id="ARBA00022884"/>
    </source>
</evidence>
<evidence type="ECO:0000256" key="2">
    <source>
        <dbReference type="ARBA" id="ARBA00004514"/>
    </source>
</evidence>
<evidence type="ECO:0000256" key="11">
    <source>
        <dbReference type="ARBA" id="ARBA00022833"/>
    </source>
</evidence>
<evidence type="ECO:0000313" key="23">
    <source>
        <dbReference type="EMBL" id="THG18118.1"/>
    </source>
</evidence>
<dbReference type="EMBL" id="SDRB02003244">
    <property type="protein sequence ID" value="THG18118.1"/>
    <property type="molecule type" value="Genomic_DNA"/>
</dbReference>
<reference evidence="23 24" key="1">
    <citation type="journal article" date="2018" name="Proc. Natl. Acad. Sci. U.S.A.">
        <title>Draft genome sequence of Camellia sinensis var. sinensis provides insights into the evolution of the tea genome and tea quality.</title>
        <authorList>
            <person name="Wei C."/>
            <person name="Yang H."/>
            <person name="Wang S."/>
            <person name="Zhao J."/>
            <person name="Liu C."/>
            <person name="Gao L."/>
            <person name="Xia E."/>
            <person name="Lu Y."/>
            <person name="Tai Y."/>
            <person name="She G."/>
            <person name="Sun J."/>
            <person name="Cao H."/>
            <person name="Tong W."/>
            <person name="Gao Q."/>
            <person name="Li Y."/>
            <person name="Deng W."/>
            <person name="Jiang X."/>
            <person name="Wang W."/>
            <person name="Chen Q."/>
            <person name="Zhang S."/>
            <person name="Li H."/>
            <person name="Wu J."/>
            <person name="Wang P."/>
            <person name="Li P."/>
            <person name="Shi C."/>
            <person name="Zheng F."/>
            <person name="Jian J."/>
            <person name="Huang B."/>
            <person name="Shan D."/>
            <person name="Shi M."/>
            <person name="Fang C."/>
            <person name="Yue Y."/>
            <person name="Li F."/>
            <person name="Li D."/>
            <person name="Wei S."/>
            <person name="Han B."/>
            <person name="Jiang C."/>
            <person name="Yin Y."/>
            <person name="Xia T."/>
            <person name="Zhang Z."/>
            <person name="Bennetzen J.L."/>
            <person name="Zhao S."/>
            <person name="Wan X."/>
        </authorList>
    </citation>
    <scope>NUCLEOTIDE SEQUENCE [LARGE SCALE GENOMIC DNA]</scope>
    <source>
        <strain evidence="24">cv. Shuchazao</strain>
        <tissue evidence="23">Leaf</tissue>
    </source>
</reference>
<evidence type="ECO:0000256" key="7">
    <source>
        <dbReference type="ARBA" id="ARBA00022555"/>
    </source>
</evidence>
<evidence type="ECO:0000256" key="18">
    <source>
        <dbReference type="ARBA" id="ARBA00023146"/>
    </source>
</evidence>
<keyword evidence="7" id="KW-0820">tRNA-binding</keyword>
<dbReference type="PANTHER" id="PTHR11777">
    <property type="entry name" value="ALANYL-TRNA SYNTHETASE"/>
    <property type="match status" value="1"/>
</dbReference>
<keyword evidence="6" id="KW-0963">Cytoplasm</keyword>
<evidence type="ECO:0000256" key="5">
    <source>
        <dbReference type="ARBA" id="ARBA00013168"/>
    </source>
</evidence>
<dbReference type="Pfam" id="PF01411">
    <property type="entry name" value="tRNA-synt_2c"/>
    <property type="match status" value="1"/>
</dbReference>
<protein>
    <recommendedName>
        <fullName evidence="5">alanine--tRNA ligase</fullName>
        <ecNumber evidence="5">6.1.1.7</ecNumber>
    </recommendedName>
</protein>
<dbReference type="STRING" id="542762.A0A4S4EN74"/>
<dbReference type="GO" id="GO:0004813">
    <property type="term" value="F:alanine-tRNA ligase activity"/>
    <property type="evidence" value="ECO:0007669"/>
    <property type="project" value="UniProtKB-EC"/>
</dbReference>
<keyword evidence="17" id="KW-0408">Iron</keyword>
<comment type="subcellular location">
    <subcellularLocation>
        <location evidence="2">Cytoplasm</location>
        <location evidence="2">Cytosol</location>
    </subcellularLocation>
</comment>
<dbReference type="SUPFAM" id="SSF50447">
    <property type="entry name" value="Translation proteins"/>
    <property type="match status" value="1"/>
</dbReference>
<evidence type="ECO:0000313" key="24">
    <source>
        <dbReference type="Proteomes" id="UP000306102"/>
    </source>
</evidence>
<comment type="caution">
    <text evidence="23">The sequence shown here is derived from an EMBL/GenBank/DDBJ whole genome shotgun (WGS) entry which is preliminary data.</text>
</comment>
<dbReference type="InterPro" id="IPR026992">
    <property type="entry name" value="DIOX_N"/>
</dbReference>
<name>A0A4S4EN74_CAMSN</name>
<dbReference type="FunFam" id="2.40.30.130:FF:000007">
    <property type="entry name" value="Probable alanine--tRNA ligase, chloroplastic"/>
    <property type="match status" value="1"/>
</dbReference>
<dbReference type="GO" id="GO:0002161">
    <property type="term" value="F:aminoacyl-tRNA deacylase activity"/>
    <property type="evidence" value="ECO:0007669"/>
    <property type="project" value="TreeGrafter"/>
</dbReference>
<dbReference type="SUPFAM" id="SSF51197">
    <property type="entry name" value="Clavaminate synthase-like"/>
    <property type="match status" value="1"/>
</dbReference>
<dbReference type="SMART" id="SM00863">
    <property type="entry name" value="tRNA_SAD"/>
    <property type="match status" value="1"/>
</dbReference>
<comment type="similarity">
    <text evidence="3">Belongs to the iron/ascorbate-dependent oxidoreductase family.</text>
</comment>
<feature type="domain" description="Alanyl-transfer RNA synthetases family profile" evidence="21">
    <location>
        <begin position="16"/>
        <end position="265"/>
    </location>
</feature>
<sequence length="681" mass="75465">MQQTPLEEDPAYAPGSFLGYDTFSTRTVVEALLVNGKPVLQVSKGSEVEVFLNRTPFYAESGGQIGDNGFLFISQAGNQQTVVIEIKDIKKSVGNIFVHKGTIKKGSIEVGGEVEAAVDAKLRQRAKVHHTVTHLLQVVLKKVIGQETSQTGSLVAFDRLRFDFNFHRPLLDNELMEIEELINSWIEDSTLLQTKVMPLTGAKKAGAIAMFGEKYGEQVRVVKVPSVSMELFGGTHVSSTSEIRGLKIISKQGIASGIRRIEAIADNPVVVGIACLYLADRAKHDELAAKWTLRFASLLQELNCQGSPYSLTVPREDQHEIPESVHRSGQTPEAERQIETQPSNAMATDFKSIPLIDISPLLAKWDDPNMAQDQGITGVVKQLDQACREAGFFYVKGHGIPDSIIKEVRNVARKFFSLPYEEKLKIKISPTTGYRGYQRMGENITKGIPDMHEAIDCYREVKPGMYGTLSKPLEGPNQWPINPPNLKQLMEEYISLCTDLSRKIMRGIALALGASADEFEGERAGDPFWVFRIIGYPVLSHANGKDMTENDIGCGAHTDYGLLTLVNQDADITALEVRNQSGEWISAPPVPGTFVCNIGDMLKILTNGLYESTFHRVINKSPTYRVCVAYFYETNFDAAIKPLDICIRRTGGTKKFERAVYGEHLVSKVTTNFVKEDELDS</sequence>
<dbReference type="PROSITE" id="PS51471">
    <property type="entry name" value="FE2OG_OXY"/>
    <property type="match status" value="1"/>
</dbReference>
<evidence type="ECO:0000256" key="1">
    <source>
        <dbReference type="ARBA" id="ARBA00001947"/>
    </source>
</evidence>
<dbReference type="InterPro" id="IPR050058">
    <property type="entry name" value="Ala-tRNA_ligase"/>
</dbReference>
<keyword evidence="12" id="KW-0067">ATP-binding</keyword>
<dbReference type="FunFam" id="3.30.54.20:FF:000001">
    <property type="entry name" value="Alanine--tRNA ligase"/>
    <property type="match status" value="1"/>
</dbReference>
<proteinExistence type="inferred from homology"/>
<dbReference type="Gene3D" id="2.40.30.130">
    <property type="match status" value="1"/>
</dbReference>
<keyword evidence="24" id="KW-1185">Reference proteome</keyword>
<keyword evidence="13" id="KW-0694">RNA-binding</keyword>
<evidence type="ECO:0000256" key="4">
    <source>
        <dbReference type="ARBA" id="ARBA00008429"/>
    </source>
</evidence>
<keyword evidence="18" id="KW-0030">Aminoacyl-tRNA synthetase</keyword>
<feature type="region of interest" description="Disordered" evidence="20">
    <location>
        <begin position="317"/>
        <end position="340"/>
    </location>
</feature>
<evidence type="ECO:0000256" key="12">
    <source>
        <dbReference type="ARBA" id="ARBA00022840"/>
    </source>
</evidence>
<dbReference type="EC" id="6.1.1.7" evidence="5"/>
<evidence type="ECO:0000256" key="14">
    <source>
        <dbReference type="ARBA" id="ARBA00022917"/>
    </source>
</evidence>
<dbReference type="InterPro" id="IPR012947">
    <property type="entry name" value="tRNA_SAD"/>
</dbReference>
<evidence type="ECO:0000256" key="17">
    <source>
        <dbReference type="ARBA" id="ARBA00023004"/>
    </source>
</evidence>
<dbReference type="InterPro" id="IPR018164">
    <property type="entry name" value="Ala-tRNA-synth_IIc_N"/>
</dbReference>
<comment type="cofactor">
    <cofactor evidence="1">
        <name>Zn(2+)</name>
        <dbReference type="ChEBI" id="CHEBI:29105"/>
    </cofactor>
</comment>
<dbReference type="GO" id="GO:0046872">
    <property type="term" value="F:metal ion binding"/>
    <property type="evidence" value="ECO:0007669"/>
    <property type="project" value="UniProtKB-KW"/>
</dbReference>
<evidence type="ECO:0000256" key="6">
    <source>
        <dbReference type="ARBA" id="ARBA00022490"/>
    </source>
</evidence>
<feature type="compositionally biased region" description="Basic and acidic residues" evidence="20">
    <location>
        <begin position="317"/>
        <end position="326"/>
    </location>
</feature>
<evidence type="ECO:0000256" key="19">
    <source>
        <dbReference type="ARBA" id="ARBA00050708"/>
    </source>
</evidence>
<evidence type="ECO:0000256" key="10">
    <source>
        <dbReference type="ARBA" id="ARBA00022741"/>
    </source>
</evidence>
<dbReference type="Gene3D" id="2.60.120.330">
    <property type="entry name" value="B-lactam Antibiotic, Isopenicillin N Synthase, Chain"/>
    <property type="match status" value="1"/>
</dbReference>
<evidence type="ECO:0000259" key="22">
    <source>
        <dbReference type="PROSITE" id="PS51471"/>
    </source>
</evidence>
<dbReference type="Pfam" id="PF03171">
    <property type="entry name" value="2OG-FeII_Oxy"/>
    <property type="match status" value="1"/>
</dbReference>
<comment type="similarity">
    <text evidence="4">Belongs to the class-II aminoacyl-tRNA synthetase family. Alax-L subfamily.</text>
</comment>